<accession>A0AAV1SL21</accession>
<comment type="caution">
    <text evidence="1">The sequence shown here is derived from an EMBL/GenBank/DDBJ whole genome shotgun (WGS) entry which is preliminary data.</text>
</comment>
<evidence type="ECO:0000313" key="1">
    <source>
        <dbReference type="EMBL" id="CAK7353842.1"/>
    </source>
</evidence>
<sequence length="101" mass="11102">MKKSSKTDPAKVSWGIRYVCHSAGDLRLLSPSINHSRLHKLSSSLWTVGRGPHVFHEPIKNNIHVPTAAMDGINIIQDAHNCGFGLASLSDSARKIYNRGE</sequence>
<dbReference type="AlphaFoldDB" id="A0AAV1SL21"/>
<reference evidence="1 2" key="1">
    <citation type="submission" date="2024-01" db="EMBL/GenBank/DDBJ databases">
        <authorList>
            <person name="Waweru B."/>
        </authorList>
    </citation>
    <scope>NUCLEOTIDE SEQUENCE [LARGE SCALE GENOMIC DNA]</scope>
</reference>
<dbReference type="EMBL" id="CAWUPB010001194">
    <property type="protein sequence ID" value="CAK7353842.1"/>
    <property type="molecule type" value="Genomic_DNA"/>
</dbReference>
<evidence type="ECO:0000313" key="2">
    <source>
        <dbReference type="Proteomes" id="UP001314170"/>
    </source>
</evidence>
<proteinExistence type="predicted"/>
<dbReference type="Proteomes" id="UP001314170">
    <property type="component" value="Unassembled WGS sequence"/>
</dbReference>
<organism evidence="1 2">
    <name type="scientific">Dovyalis caffra</name>
    <dbReference type="NCBI Taxonomy" id="77055"/>
    <lineage>
        <taxon>Eukaryota</taxon>
        <taxon>Viridiplantae</taxon>
        <taxon>Streptophyta</taxon>
        <taxon>Embryophyta</taxon>
        <taxon>Tracheophyta</taxon>
        <taxon>Spermatophyta</taxon>
        <taxon>Magnoliopsida</taxon>
        <taxon>eudicotyledons</taxon>
        <taxon>Gunneridae</taxon>
        <taxon>Pentapetalae</taxon>
        <taxon>rosids</taxon>
        <taxon>fabids</taxon>
        <taxon>Malpighiales</taxon>
        <taxon>Salicaceae</taxon>
        <taxon>Flacourtieae</taxon>
        <taxon>Dovyalis</taxon>
    </lineage>
</organism>
<protein>
    <submittedName>
        <fullName evidence="1">Uncharacterized protein</fullName>
    </submittedName>
</protein>
<gene>
    <name evidence="1" type="ORF">DCAF_LOCUS24935</name>
</gene>
<keyword evidence="2" id="KW-1185">Reference proteome</keyword>
<name>A0AAV1SL21_9ROSI</name>